<evidence type="ECO:0000259" key="7">
    <source>
        <dbReference type="PROSITE" id="PS50942"/>
    </source>
</evidence>
<accession>A0A139A7Q5</accession>
<dbReference type="Gene3D" id="1.25.40.90">
    <property type="match status" value="1"/>
</dbReference>
<feature type="region of interest" description="Disordered" evidence="6">
    <location>
        <begin position="278"/>
        <end position="301"/>
    </location>
</feature>
<dbReference type="GO" id="GO:0030136">
    <property type="term" value="C:clathrin-coated vesicle"/>
    <property type="evidence" value="ECO:0007669"/>
    <property type="project" value="TreeGrafter"/>
</dbReference>
<dbReference type="GO" id="GO:0007015">
    <property type="term" value="P:actin filament organization"/>
    <property type="evidence" value="ECO:0007669"/>
    <property type="project" value="TreeGrafter"/>
</dbReference>
<dbReference type="GO" id="GO:0043325">
    <property type="term" value="F:phosphatidylinositol-3,4-bisphosphate binding"/>
    <property type="evidence" value="ECO:0007669"/>
    <property type="project" value="TreeGrafter"/>
</dbReference>
<dbReference type="Proteomes" id="UP000070544">
    <property type="component" value="Unassembled WGS sequence"/>
</dbReference>
<evidence type="ECO:0000313" key="9">
    <source>
        <dbReference type="EMBL" id="KXS12475.1"/>
    </source>
</evidence>
<keyword evidence="10" id="KW-1185">Reference proteome</keyword>
<evidence type="ECO:0000256" key="3">
    <source>
        <dbReference type="ARBA" id="ARBA00022490"/>
    </source>
</evidence>
<dbReference type="InterPro" id="IPR002558">
    <property type="entry name" value="ILWEQ_dom"/>
</dbReference>
<dbReference type="GO" id="GO:0080025">
    <property type="term" value="F:phosphatidylinositol-3,5-bisphosphate binding"/>
    <property type="evidence" value="ECO:0007669"/>
    <property type="project" value="TreeGrafter"/>
</dbReference>
<evidence type="ECO:0000256" key="5">
    <source>
        <dbReference type="SAM" id="Coils"/>
    </source>
</evidence>
<evidence type="ECO:0000256" key="2">
    <source>
        <dbReference type="ARBA" id="ARBA00010135"/>
    </source>
</evidence>
<dbReference type="Gene3D" id="1.20.1410.10">
    <property type="entry name" value="I/LWEQ domain"/>
    <property type="match status" value="1"/>
</dbReference>
<comment type="subcellular location">
    <subcellularLocation>
        <location evidence="1">Cytoplasm</location>
    </subcellularLocation>
</comment>
<dbReference type="GO" id="GO:0006897">
    <property type="term" value="P:endocytosis"/>
    <property type="evidence" value="ECO:0007669"/>
    <property type="project" value="InterPro"/>
</dbReference>
<sequence length="1057" mass="117522">MSYGGRETDNTMSQKWVRWGFIESIRKAMSADESAPKQKHVRACIIYTWDFKTGASFWLGLKGLPNLGIDDIVTWKAVVTIHKVIRGGHPNVLKEAIQQMSFIEALSRTGALGCGYGTLIRAYVSFLLAKLDYHRLHPDFNATFDYKEYISLRRIDDPNEGYETIDDMLKLLERIDDLQRQIFATFRPASNNECRIAALIPLVEESYSVYTFAKSMLTAMHQRVGAVEVLVPLRERFNAAHGHLYNYYFEASNLKYITSIISVPKLPFDPPQFYEIDAGDLPQQRRKEPEAEPESPKPRDERLVDLFEETSNNIQDPWIAQTAALQEQQRQQQVAWEQEQARLAQEQQRMQMMTAEQERQWRETQNQQAAQQAASRVFQLDQELALLRDQTSRDAMTINHLTSRASQLESQVTQLSLARQETESRESYARSLEEQLAQIRQKYEALAKLYASLRKEHLNLLQVVKEMRETEKKAVEEAKKEAENAKAEARAASTIVEEANRAKYLAQSDLNRLQQTHDSEIAILRTQLEQTQRQLGDVAASKGAEVAGVVERYEREKSELERTLVERARDLDASRRRVEVAEGEAAALKRQREEEGAALTMGMDQTMNALVELQKASKENEQSLVGQLDKLQVEHAERMNRVLDSILDSCCRKVDEAGEELESQAMSGNTTATAEYTLTVLDKVTQASADFGESYLKLLQGVGEQTDVIANADDFAHELAQLLHNAKGITRLAEDSALESILSTSRSVAGSAKSFFDGVKSRVLETVPTGDRPSTVTSAQARFSNTIPAFTHAVEALVPKEVSKVTEGGGDIADTVETELHNAAKAIEEAATRISRLMGEPIDGATATEKQVNASILEATMAITGAIANLIRAATASQAEIVAYGRGGSTKTAFYKKNNRWTEGLVSAAKAVAFATNLLVDAADGVVKGTRKMEELVVAATEVSAATTQLLAASRVKGVANSKSQDKLEAAAVAVREATKLLVKAARDAAKRSAEERAVAEVSSMTANQIRIAEMEQQVKILELERDLTSARQKLAEMRRKAYHSDEPSAENGTARN</sequence>
<dbReference type="Pfam" id="PF07651">
    <property type="entry name" value="ANTH"/>
    <property type="match status" value="1"/>
</dbReference>
<keyword evidence="5" id="KW-0175">Coiled coil</keyword>
<dbReference type="SUPFAM" id="SSF48464">
    <property type="entry name" value="ENTH/VHS domain"/>
    <property type="match status" value="1"/>
</dbReference>
<dbReference type="InterPro" id="IPR035964">
    <property type="entry name" value="I/LWEQ_dom_sf"/>
</dbReference>
<dbReference type="InterPro" id="IPR008942">
    <property type="entry name" value="ENTH_VHS"/>
</dbReference>
<gene>
    <name evidence="9" type="ORF">M427DRAFT_59404</name>
</gene>
<feature type="domain" description="ENTH" evidence="7">
    <location>
        <begin position="13"/>
        <end position="141"/>
    </location>
</feature>
<dbReference type="PROSITE" id="PS50942">
    <property type="entry name" value="ENTH"/>
    <property type="match status" value="1"/>
</dbReference>
<evidence type="ECO:0000259" key="8">
    <source>
        <dbReference type="PROSITE" id="PS50945"/>
    </source>
</evidence>
<reference evidence="9 10" key="1">
    <citation type="journal article" date="2015" name="Genome Biol. Evol.">
        <title>Phylogenomic analyses indicate that early fungi evolved digesting cell walls of algal ancestors of land plants.</title>
        <authorList>
            <person name="Chang Y."/>
            <person name="Wang S."/>
            <person name="Sekimoto S."/>
            <person name="Aerts A.L."/>
            <person name="Choi C."/>
            <person name="Clum A."/>
            <person name="LaButti K.M."/>
            <person name="Lindquist E.A."/>
            <person name="Yee Ngan C."/>
            <person name="Ohm R.A."/>
            <person name="Salamov A.A."/>
            <person name="Grigoriev I.V."/>
            <person name="Spatafora J.W."/>
            <person name="Berbee M.L."/>
        </authorList>
    </citation>
    <scope>NUCLEOTIDE SEQUENCE [LARGE SCALE GENOMIC DNA]</scope>
    <source>
        <strain evidence="9 10">JEL478</strain>
    </source>
</reference>
<dbReference type="SMART" id="SM00307">
    <property type="entry name" value="ILWEQ"/>
    <property type="match status" value="1"/>
</dbReference>
<dbReference type="InterPro" id="IPR030224">
    <property type="entry name" value="Sla2_fam"/>
</dbReference>
<dbReference type="STRING" id="1344416.A0A139A7Q5"/>
<feature type="coiled-coil region" evidence="5">
    <location>
        <begin position="550"/>
        <end position="598"/>
    </location>
</feature>
<dbReference type="SMART" id="SM00273">
    <property type="entry name" value="ENTH"/>
    <property type="match status" value="1"/>
</dbReference>
<keyword evidence="3" id="KW-0963">Cytoplasm</keyword>
<evidence type="ECO:0000313" key="10">
    <source>
        <dbReference type="Proteomes" id="UP000070544"/>
    </source>
</evidence>
<dbReference type="GO" id="GO:0048268">
    <property type="term" value="P:clathrin coat assembly"/>
    <property type="evidence" value="ECO:0007669"/>
    <property type="project" value="TreeGrafter"/>
</dbReference>
<dbReference type="AlphaFoldDB" id="A0A139A7Q5"/>
<dbReference type="GO" id="GO:0035615">
    <property type="term" value="F:clathrin adaptor activity"/>
    <property type="evidence" value="ECO:0007669"/>
    <property type="project" value="TreeGrafter"/>
</dbReference>
<dbReference type="PANTHER" id="PTHR10407">
    <property type="entry name" value="HUNTINGTIN INTERACTING PROTEIN 1"/>
    <property type="match status" value="1"/>
</dbReference>
<dbReference type="GO" id="GO:0032051">
    <property type="term" value="F:clathrin light chain binding"/>
    <property type="evidence" value="ECO:0007669"/>
    <property type="project" value="TreeGrafter"/>
</dbReference>
<dbReference type="GO" id="GO:0051015">
    <property type="term" value="F:actin filament binding"/>
    <property type="evidence" value="ECO:0007669"/>
    <property type="project" value="TreeGrafter"/>
</dbReference>
<feature type="compositionally biased region" description="Basic and acidic residues" evidence="6">
    <location>
        <begin position="1035"/>
        <end position="1047"/>
    </location>
</feature>
<evidence type="ECO:0008006" key="11">
    <source>
        <dbReference type="Google" id="ProtNLM"/>
    </source>
</evidence>
<evidence type="ECO:0000256" key="6">
    <source>
        <dbReference type="SAM" id="MobiDB-lite"/>
    </source>
</evidence>
<dbReference type="InterPro" id="IPR011417">
    <property type="entry name" value="ANTH_dom"/>
</dbReference>
<feature type="coiled-coil region" evidence="5">
    <location>
        <begin position="405"/>
        <end position="516"/>
    </location>
</feature>
<dbReference type="OrthoDB" id="10262320at2759"/>
<keyword evidence="4" id="KW-0009">Actin-binding</keyword>
<evidence type="ECO:0000256" key="4">
    <source>
        <dbReference type="ARBA" id="ARBA00023203"/>
    </source>
</evidence>
<dbReference type="Pfam" id="PF01608">
    <property type="entry name" value="I_LWEQ"/>
    <property type="match status" value="1"/>
</dbReference>
<feature type="compositionally biased region" description="Basic and acidic residues" evidence="6">
    <location>
        <begin position="283"/>
        <end position="301"/>
    </location>
</feature>
<dbReference type="PROSITE" id="PS50945">
    <property type="entry name" value="I_LWEQ"/>
    <property type="match status" value="1"/>
</dbReference>
<organism evidence="9 10">
    <name type="scientific">Gonapodya prolifera (strain JEL478)</name>
    <name type="common">Monoblepharis prolifera</name>
    <dbReference type="NCBI Taxonomy" id="1344416"/>
    <lineage>
        <taxon>Eukaryota</taxon>
        <taxon>Fungi</taxon>
        <taxon>Fungi incertae sedis</taxon>
        <taxon>Chytridiomycota</taxon>
        <taxon>Chytridiomycota incertae sedis</taxon>
        <taxon>Monoblepharidomycetes</taxon>
        <taxon>Monoblepharidales</taxon>
        <taxon>Gonapodyaceae</taxon>
        <taxon>Gonapodya</taxon>
    </lineage>
</organism>
<name>A0A139A7Q5_GONPJ</name>
<dbReference type="SUPFAM" id="SSF109885">
    <property type="entry name" value="I/LWEQ domain"/>
    <property type="match status" value="1"/>
</dbReference>
<dbReference type="PANTHER" id="PTHR10407:SF15">
    <property type="entry name" value="HUNTINGTIN INTERACTING PROTEIN 1"/>
    <property type="match status" value="1"/>
</dbReference>
<dbReference type="GO" id="GO:0030864">
    <property type="term" value="C:cortical actin cytoskeleton"/>
    <property type="evidence" value="ECO:0007669"/>
    <property type="project" value="TreeGrafter"/>
</dbReference>
<dbReference type="OMA" id="SSCTEQL"/>
<evidence type="ECO:0000256" key="1">
    <source>
        <dbReference type="ARBA" id="ARBA00004496"/>
    </source>
</evidence>
<proteinExistence type="inferred from homology"/>
<protein>
    <recommendedName>
        <fullName evidence="11">ANTH-domain-containing protein</fullName>
    </recommendedName>
</protein>
<comment type="similarity">
    <text evidence="2">Belongs to the SLA2 family.</text>
</comment>
<feature type="region of interest" description="Disordered" evidence="6">
    <location>
        <begin position="1035"/>
        <end position="1057"/>
    </location>
</feature>
<feature type="domain" description="I/LWEQ" evidence="8">
    <location>
        <begin position="804"/>
        <end position="1046"/>
    </location>
</feature>
<dbReference type="InterPro" id="IPR013809">
    <property type="entry name" value="ENTH"/>
</dbReference>
<dbReference type="EMBL" id="KQ965787">
    <property type="protein sequence ID" value="KXS12475.1"/>
    <property type="molecule type" value="Genomic_DNA"/>
</dbReference>